<name>A0A0N5BYT8_STREA</name>
<dbReference type="AlphaFoldDB" id="A0A0N5BYT8"/>
<dbReference type="Proteomes" id="UP000046392">
    <property type="component" value="Unplaced"/>
</dbReference>
<sequence length="664" mass="77554">MNKLSSNVDCQFCNRKIEKPGYLDHLRDTHEYTDDKFLKVIVCPLFECKTKGRQYSFKNFKIHWRKFHVLHFNHRCNSERILNIDSSIDCINNDIKSEKLSNVIDQVVCQLLKNHKHTDQFVFDIFSALQVIFSATEDGTLIKALSNTQFLNLKKKSKLFVKKLEGNEDSSFSDDSDCEGIENVHVMENNLGKAFSTDLCMDVANHLKVIDYASEENDNKLKVVVYYDDIGINNPLSSHRINGMITHCGYSILNTKKESSKLNTLRTFAVSPMALLKSDRYESFFKETLKKFKEAKIAHKDKVYDLEIFSVIGDHPILQDLFKRKKNFGNRGYDQCRGCTIPASLYNKYLECKKVEEMVRLDHDIEMVPEWNHIISDSFHDISEGILGNMLYSAINNFLIVTRYDHIELKNDILAMSNKYECLNTLKGVLKDDFFKLSSEKKHIMKKGRFPLTGSQTNVLARMFYEVLMKFICSSEEINSFDSNVILKLRQHLYILKCILNLLYLMESFEFDSDNLEKMVEETVNNFFKILFVTYGENMKLSMKYHFILHYPLMIKKFGLPVYLSCKRFESLNKYVKEKMVLNCCKKNIGLSIIRKIVYDNFLNSLIHENKISDSISLIRKTWDFNCSLDESLMECSTLEHVLEYEILNLNMQLNESIVNENNE</sequence>
<protein>
    <submittedName>
        <fullName evidence="2">C2H2-type domain-containing protein</fullName>
    </submittedName>
</protein>
<evidence type="ECO:0000313" key="2">
    <source>
        <dbReference type="WBParaSite" id="SPAL_0001093600.1"/>
    </source>
</evidence>
<keyword evidence="1" id="KW-1185">Reference proteome</keyword>
<evidence type="ECO:0000313" key="1">
    <source>
        <dbReference type="Proteomes" id="UP000046392"/>
    </source>
</evidence>
<organism evidence="1 2">
    <name type="scientific">Strongyloides papillosus</name>
    <name type="common">Intestinal threadworm</name>
    <dbReference type="NCBI Taxonomy" id="174720"/>
    <lineage>
        <taxon>Eukaryota</taxon>
        <taxon>Metazoa</taxon>
        <taxon>Ecdysozoa</taxon>
        <taxon>Nematoda</taxon>
        <taxon>Chromadorea</taxon>
        <taxon>Rhabditida</taxon>
        <taxon>Tylenchina</taxon>
        <taxon>Panagrolaimomorpha</taxon>
        <taxon>Strongyloidoidea</taxon>
        <taxon>Strongyloididae</taxon>
        <taxon>Strongyloides</taxon>
    </lineage>
</organism>
<accession>A0A0N5BYT8</accession>
<reference evidence="2" key="1">
    <citation type="submission" date="2017-02" db="UniProtKB">
        <authorList>
            <consortium name="WormBaseParasite"/>
        </authorList>
    </citation>
    <scope>IDENTIFICATION</scope>
</reference>
<proteinExistence type="predicted"/>
<dbReference type="WBParaSite" id="SPAL_0001093600.1">
    <property type="protein sequence ID" value="SPAL_0001093600.1"/>
    <property type="gene ID" value="SPAL_0001093600"/>
</dbReference>